<evidence type="ECO:0000256" key="4">
    <source>
        <dbReference type="SAM" id="Phobius"/>
    </source>
</evidence>
<keyword evidence="1 4" id="KW-0812">Transmembrane</keyword>
<dbReference type="STRING" id="1867956.BJF95_20805"/>
<dbReference type="Proteomes" id="UP000186894">
    <property type="component" value="Unassembled WGS sequence"/>
</dbReference>
<feature type="transmembrane region" description="Helical" evidence="4">
    <location>
        <begin position="251"/>
        <end position="269"/>
    </location>
</feature>
<feature type="transmembrane region" description="Helical" evidence="4">
    <location>
        <begin position="340"/>
        <end position="361"/>
    </location>
</feature>
<feature type="transmembrane region" description="Helical" evidence="4">
    <location>
        <begin position="120"/>
        <end position="140"/>
    </location>
</feature>
<organism evidence="6 7">
    <name type="scientific">Rhizobium oryziradicis</name>
    <dbReference type="NCBI Taxonomy" id="1867956"/>
    <lineage>
        <taxon>Bacteria</taxon>
        <taxon>Pseudomonadati</taxon>
        <taxon>Pseudomonadota</taxon>
        <taxon>Alphaproteobacteria</taxon>
        <taxon>Hyphomicrobiales</taxon>
        <taxon>Rhizobiaceae</taxon>
        <taxon>Rhizobium/Agrobacterium group</taxon>
        <taxon>Rhizobium</taxon>
    </lineage>
</organism>
<evidence type="ECO:0000256" key="3">
    <source>
        <dbReference type="ARBA" id="ARBA00023136"/>
    </source>
</evidence>
<protein>
    <submittedName>
        <fullName evidence="6">MFS transporter</fullName>
    </submittedName>
</protein>
<dbReference type="InterPro" id="IPR011701">
    <property type="entry name" value="MFS"/>
</dbReference>
<dbReference type="CDD" id="cd17355">
    <property type="entry name" value="MFS_YcxA_like"/>
    <property type="match status" value="1"/>
</dbReference>
<gene>
    <name evidence="6" type="ORF">BJF95_20805</name>
</gene>
<feature type="transmembrane region" description="Helical" evidence="4">
    <location>
        <begin position="152"/>
        <end position="174"/>
    </location>
</feature>
<comment type="caution">
    <text evidence="6">The sequence shown here is derived from an EMBL/GenBank/DDBJ whole genome shotgun (WGS) entry which is preliminary data.</text>
</comment>
<dbReference type="InterPro" id="IPR020846">
    <property type="entry name" value="MFS_dom"/>
</dbReference>
<sequence length="438" mass="46826">MDVKAVGDVKALRLPAFFAKRGIHYSWVVAAVTFLTMLVTAGAVGAPGVLIGPLEKEFGWSTAEISTALAVRLVLYGFMGPFAAAFMNHFGVRRVASTALVLIAVGVLGSLFMTSVWQLFVLWGVVVGLGTGLTAMVLGATVVTRWFSSRRGLVMGLLTASTATGQLVFLPLLAALTEAYGWRVALIFVLSMLLVAAVGVLWLMRDRPSDLGIAPFGADAATVQVAAPTSFKGMLASPLIVLKDAAQTRTFWVLFGTFFVCGASTNGLVQTHFVSLCGDFGIVPVTAAGILAMIGIFDFFGTIGSGWLSDRFDSRILLFSYYGLRGLSLIYLPFTNFSFYELSLFGIFYGLDWVATVPPTVKLTADRFGDRSNMVFGWVFTGHQLGAAFAAWGGGFSRTEYDSYLPAFFIAGVLCLMAALSMVLIGRRGDEQKVAVAA</sequence>
<dbReference type="SUPFAM" id="SSF103473">
    <property type="entry name" value="MFS general substrate transporter"/>
    <property type="match status" value="1"/>
</dbReference>
<dbReference type="GO" id="GO:0022857">
    <property type="term" value="F:transmembrane transporter activity"/>
    <property type="evidence" value="ECO:0007669"/>
    <property type="project" value="InterPro"/>
</dbReference>
<evidence type="ECO:0000256" key="1">
    <source>
        <dbReference type="ARBA" id="ARBA00022692"/>
    </source>
</evidence>
<feature type="transmembrane region" description="Helical" evidence="4">
    <location>
        <begin position="27"/>
        <end position="49"/>
    </location>
</feature>
<feature type="transmembrane region" description="Helical" evidence="4">
    <location>
        <begin position="281"/>
        <end position="304"/>
    </location>
</feature>
<keyword evidence="7" id="KW-1185">Reference proteome</keyword>
<keyword evidence="3 4" id="KW-0472">Membrane</keyword>
<evidence type="ECO:0000313" key="7">
    <source>
        <dbReference type="Proteomes" id="UP000186894"/>
    </source>
</evidence>
<evidence type="ECO:0000256" key="2">
    <source>
        <dbReference type="ARBA" id="ARBA00022989"/>
    </source>
</evidence>
<dbReference type="Pfam" id="PF07690">
    <property type="entry name" value="MFS_1"/>
    <property type="match status" value="1"/>
</dbReference>
<dbReference type="Gene3D" id="1.20.1250.20">
    <property type="entry name" value="MFS general substrate transporter like domains"/>
    <property type="match status" value="2"/>
</dbReference>
<dbReference type="AlphaFoldDB" id="A0A1Q8ZPH1"/>
<dbReference type="InterPro" id="IPR050327">
    <property type="entry name" value="Proton-linked_MCT"/>
</dbReference>
<dbReference type="PANTHER" id="PTHR11360">
    <property type="entry name" value="MONOCARBOXYLATE TRANSPORTER"/>
    <property type="match status" value="1"/>
</dbReference>
<feature type="transmembrane region" description="Helical" evidence="4">
    <location>
        <begin position="404"/>
        <end position="425"/>
    </location>
</feature>
<dbReference type="EMBL" id="MKIM01000028">
    <property type="protein sequence ID" value="OLP43783.1"/>
    <property type="molecule type" value="Genomic_DNA"/>
</dbReference>
<feature type="transmembrane region" description="Helical" evidence="4">
    <location>
        <begin position="373"/>
        <end position="392"/>
    </location>
</feature>
<feature type="domain" description="Major facilitator superfamily (MFS) profile" evidence="5">
    <location>
        <begin position="26"/>
        <end position="430"/>
    </location>
</feature>
<accession>A0A1Q8ZPH1</accession>
<feature type="transmembrane region" description="Helical" evidence="4">
    <location>
        <begin position="95"/>
        <end position="114"/>
    </location>
</feature>
<dbReference type="PANTHER" id="PTHR11360:SF290">
    <property type="entry name" value="MONOCARBOXYLATE MFS PERMEASE"/>
    <property type="match status" value="1"/>
</dbReference>
<feature type="transmembrane region" description="Helical" evidence="4">
    <location>
        <begin position="69"/>
        <end position="88"/>
    </location>
</feature>
<evidence type="ECO:0000313" key="6">
    <source>
        <dbReference type="EMBL" id="OLP43783.1"/>
    </source>
</evidence>
<keyword evidence="2 4" id="KW-1133">Transmembrane helix</keyword>
<dbReference type="InterPro" id="IPR036259">
    <property type="entry name" value="MFS_trans_sf"/>
</dbReference>
<proteinExistence type="predicted"/>
<feature type="transmembrane region" description="Helical" evidence="4">
    <location>
        <begin position="180"/>
        <end position="203"/>
    </location>
</feature>
<name>A0A1Q8ZPH1_9HYPH</name>
<evidence type="ECO:0000259" key="5">
    <source>
        <dbReference type="PROSITE" id="PS50850"/>
    </source>
</evidence>
<dbReference type="PROSITE" id="PS50850">
    <property type="entry name" value="MFS"/>
    <property type="match status" value="1"/>
</dbReference>
<reference evidence="6 7" key="1">
    <citation type="submission" date="2016-09" db="EMBL/GenBank/DDBJ databases">
        <title>Rhizobium oryziradicis sp. nov., isolated from the root of rice.</title>
        <authorList>
            <person name="Zhao J."/>
            <person name="Zhang X."/>
        </authorList>
    </citation>
    <scope>NUCLEOTIDE SEQUENCE [LARGE SCALE GENOMIC DNA]</scope>
    <source>
        <strain evidence="6 7">N19</strain>
    </source>
</reference>